<dbReference type="SUPFAM" id="SSF50182">
    <property type="entry name" value="Sm-like ribonucleoproteins"/>
    <property type="match status" value="1"/>
</dbReference>
<dbReference type="EMBL" id="VFOZ01000001">
    <property type="protein sequence ID" value="TQL99494.1"/>
    <property type="molecule type" value="Genomic_DNA"/>
</dbReference>
<dbReference type="InterPro" id="IPR011066">
    <property type="entry name" value="MscS_channel_C_sf"/>
</dbReference>
<comment type="subcellular location">
    <subcellularLocation>
        <location evidence="1">Cell membrane</location>
        <topology evidence="1">Multi-pass membrane protein</topology>
    </subcellularLocation>
</comment>
<evidence type="ECO:0000313" key="12">
    <source>
        <dbReference type="Proteomes" id="UP000316096"/>
    </source>
</evidence>
<dbReference type="Pfam" id="PF21088">
    <property type="entry name" value="MS_channel_1st"/>
    <property type="match status" value="1"/>
</dbReference>
<evidence type="ECO:0000256" key="6">
    <source>
        <dbReference type="ARBA" id="ARBA00023136"/>
    </source>
</evidence>
<feature type="domain" description="Mechanosensitive ion channel MscS" evidence="8">
    <location>
        <begin position="173"/>
        <end position="237"/>
    </location>
</feature>
<evidence type="ECO:0000259" key="9">
    <source>
        <dbReference type="Pfam" id="PF21082"/>
    </source>
</evidence>
<evidence type="ECO:0000256" key="7">
    <source>
        <dbReference type="SAM" id="Phobius"/>
    </source>
</evidence>
<feature type="transmembrane region" description="Helical" evidence="7">
    <location>
        <begin position="155"/>
        <end position="174"/>
    </location>
</feature>
<evidence type="ECO:0000256" key="1">
    <source>
        <dbReference type="ARBA" id="ARBA00004651"/>
    </source>
</evidence>
<reference evidence="11 12" key="1">
    <citation type="submission" date="2019-06" db="EMBL/GenBank/DDBJ databases">
        <title>Sequencing the genomes of 1000 actinobacteria strains.</title>
        <authorList>
            <person name="Klenk H.-P."/>
        </authorList>
    </citation>
    <scope>NUCLEOTIDE SEQUENCE [LARGE SCALE GENOMIC DNA]</scope>
    <source>
        <strain evidence="11 12">DSM 102200</strain>
    </source>
</reference>
<evidence type="ECO:0000256" key="4">
    <source>
        <dbReference type="ARBA" id="ARBA00022692"/>
    </source>
</evidence>
<name>A0A543CQX7_9ACTN</name>
<feature type="transmembrane region" description="Helical" evidence="7">
    <location>
        <begin position="58"/>
        <end position="78"/>
    </location>
</feature>
<proteinExistence type="inferred from homology"/>
<evidence type="ECO:0000256" key="2">
    <source>
        <dbReference type="ARBA" id="ARBA00008017"/>
    </source>
</evidence>
<protein>
    <submittedName>
        <fullName evidence="11">Small conductance mechanosensitive channel</fullName>
    </submittedName>
</protein>
<dbReference type="SUPFAM" id="SSF82689">
    <property type="entry name" value="Mechanosensitive channel protein MscS (YggB), C-terminal domain"/>
    <property type="match status" value="1"/>
</dbReference>
<evidence type="ECO:0000256" key="3">
    <source>
        <dbReference type="ARBA" id="ARBA00022475"/>
    </source>
</evidence>
<keyword evidence="3" id="KW-1003">Cell membrane</keyword>
<dbReference type="InterPro" id="IPR006685">
    <property type="entry name" value="MscS_channel_2nd"/>
</dbReference>
<dbReference type="Pfam" id="PF00924">
    <property type="entry name" value="MS_channel_2nd"/>
    <property type="match status" value="1"/>
</dbReference>
<dbReference type="InterPro" id="IPR049142">
    <property type="entry name" value="MS_channel_1st"/>
</dbReference>
<sequence length="340" mass="37022">MLAFSTVASVLPFMADKGKAVDYCQVPVSMGCKLTWNFSHNGGVTRTYSEWLDGESPITLALKIILCVAIALLLRRVVNRTITRITLRMAEGTMSERIRERTRTIFDGSPVLVSERRRQRAETMGSVLRSIASIIILGTASITVLGYIGLDLTPFLASASIIGVAVAFGAQSVVKDFLTGIFMLLEDQYGVGDVVNLGEAKGTVEAVTLRTTRVRDVNGVVWYVPNGEIKRVGNESQNWARVVLDVPVEYDADLDKVRTILSETAGRMAVDPPWDEVIIEDPTVWGVQALSGEAIVVRVVCKTAPGRQADTARELRERVKKAFDAAGVNVATFKEDTSAA</sequence>
<dbReference type="SUPFAM" id="SSF82861">
    <property type="entry name" value="Mechanosensitive channel protein MscS (YggB), transmembrane region"/>
    <property type="match status" value="1"/>
</dbReference>
<evidence type="ECO:0000259" key="10">
    <source>
        <dbReference type="Pfam" id="PF21088"/>
    </source>
</evidence>
<evidence type="ECO:0000313" key="11">
    <source>
        <dbReference type="EMBL" id="TQL99494.1"/>
    </source>
</evidence>
<gene>
    <name evidence="11" type="ORF">FB559_5180</name>
</gene>
<dbReference type="Gene3D" id="1.10.287.1260">
    <property type="match status" value="1"/>
</dbReference>
<accession>A0A543CQX7</accession>
<feature type="domain" description="Mechanosensitive ion channel transmembrane helices 2/3" evidence="10">
    <location>
        <begin position="131"/>
        <end position="171"/>
    </location>
</feature>
<dbReference type="InterPro" id="IPR049278">
    <property type="entry name" value="MS_channel_C"/>
</dbReference>
<comment type="caution">
    <text evidence="11">The sequence shown here is derived from an EMBL/GenBank/DDBJ whole genome shotgun (WGS) entry which is preliminary data.</text>
</comment>
<keyword evidence="4 7" id="KW-0812">Transmembrane</keyword>
<dbReference type="InterPro" id="IPR023408">
    <property type="entry name" value="MscS_beta-dom_sf"/>
</dbReference>
<dbReference type="PANTHER" id="PTHR30460:SF0">
    <property type="entry name" value="MODERATE CONDUCTANCE MECHANOSENSITIVE CHANNEL YBIO"/>
    <property type="match status" value="1"/>
</dbReference>
<dbReference type="GO" id="GO:0005886">
    <property type="term" value="C:plasma membrane"/>
    <property type="evidence" value="ECO:0007669"/>
    <property type="project" value="UniProtKB-SubCell"/>
</dbReference>
<keyword evidence="5 7" id="KW-1133">Transmembrane helix</keyword>
<keyword evidence="6 7" id="KW-0472">Membrane</keyword>
<feature type="domain" description="Mechanosensitive ion channel MscS C-terminal" evidence="9">
    <location>
        <begin position="242"/>
        <end position="329"/>
    </location>
</feature>
<dbReference type="AlphaFoldDB" id="A0A543CQX7"/>
<dbReference type="PANTHER" id="PTHR30460">
    <property type="entry name" value="MODERATE CONDUCTANCE MECHANOSENSITIVE CHANNEL YBIO"/>
    <property type="match status" value="1"/>
</dbReference>
<evidence type="ECO:0000256" key="5">
    <source>
        <dbReference type="ARBA" id="ARBA00022989"/>
    </source>
</evidence>
<keyword evidence="12" id="KW-1185">Reference proteome</keyword>
<dbReference type="Gene3D" id="3.30.70.100">
    <property type="match status" value="1"/>
</dbReference>
<organism evidence="11 12">
    <name type="scientific">Actinoallomurus bryophytorum</name>
    <dbReference type="NCBI Taxonomy" id="1490222"/>
    <lineage>
        <taxon>Bacteria</taxon>
        <taxon>Bacillati</taxon>
        <taxon>Actinomycetota</taxon>
        <taxon>Actinomycetes</taxon>
        <taxon>Streptosporangiales</taxon>
        <taxon>Thermomonosporaceae</taxon>
        <taxon>Actinoallomurus</taxon>
    </lineage>
</organism>
<comment type="similarity">
    <text evidence="2">Belongs to the MscS (TC 1.A.23) family.</text>
</comment>
<dbReference type="FunFam" id="2.30.30.60:FF:000001">
    <property type="entry name" value="MscS Mechanosensitive ion channel"/>
    <property type="match status" value="1"/>
</dbReference>
<dbReference type="GO" id="GO:0008381">
    <property type="term" value="F:mechanosensitive monoatomic ion channel activity"/>
    <property type="evidence" value="ECO:0007669"/>
    <property type="project" value="InterPro"/>
</dbReference>
<feature type="transmembrane region" description="Helical" evidence="7">
    <location>
        <begin position="126"/>
        <end position="149"/>
    </location>
</feature>
<dbReference type="Gene3D" id="2.30.30.60">
    <property type="match status" value="1"/>
</dbReference>
<dbReference type="Pfam" id="PF21082">
    <property type="entry name" value="MS_channel_3rd"/>
    <property type="match status" value="1"/>
</dbReference>
<dbReference type="Proteomes" id="UP000316096">
    <property type="component" value="Unassembled WGS sequence"/>
</dbReference>
<evidence type="ECO:0000259" key="8">
    <source>
        <dbReference type="Pfam" id="PF00924"/>
    </source>
</evidence>
<dbReference type="InterPro" id="IPR011014">
    <property type="entry name" value="MscS_channel_TM-2"/>
</dbReference>
<dbReference type="InterPro" id="IPR045276">
    <property type="entry name" value="YbiO_bact"/>
</dbReference>
<dbReference type="InterPro" id="IPR010920">
    <property type="entry name" value="LSM_dom_sf"/>
</dbReference>